<evidence type="ECO:0000313" key="2">
    <source>
        <dbReference type="EMBL" id="HDK37575.1"/>
    </source>
</evidence>
<reference evidence="2" key="1">
    <citation type="journal article" date="2020" name="mSystems">
        <title>Genome- and Community-Level Interaction Insights into Carbon Utilization and Element Cycling Functions of Hydrothermarchaeota in Hydrothermal Sediment.</title>
        <authorList>
            <person name="Zhou Z."/>
            <person name="Liu Y."/>
            <person name="Xu W."/>
            <person name="Pan J."/>
            <person name="Luo Z.H."/>
            <person name="Li M."/>
        </authorList>
    </citation>
    <scope>NUCLEOTIDE SEQUENCE [LARGE SCALE GENOMIC DNA]</scope>
    <source>
        <strain evidence="2">HyVt-26</strain>
    </source>
</reference>
<feature type="non-terminal residue" evidence="2">
    <location>
        <position position="68"/>
    </location>
</feature>
<dbReference type="SUPFAM" id="SSF52507">
    <property type="entry name" value="Homo-oligomeric flavin-containing Cys decarboxylases, HFCD"/>
    <property type="match status" value="1"/>
</dbReference>
<dbReference type="InterPro" id="IPR036551">
    <property type="entry name" value="Flavin_trans-like"/>
</dbReference>
<protein>
    <submittedName>
        <fullName evidence="2">Bifunctional 4'-phosphopantothenoylcysteine decarboxylase/phosphopantothenoylcysteine synthetase</fullName>
    </submittedName>
</protein>
<name>A0A831JWE4_9GAMM</name>
<feature type="domain" description="Flavoprotein" evidence="1">
    <location>
        <begin position="8"/>
        <end position="55"/>
    </location>
</feature>
<proteinExistence type="predicted"/>
<dbReference type="EMBL" id="DRCV01000044">
    <property type="protein sequence ID" value="HDK37575.1"/>
    <property type="molecule type" value="Genomic_DNA"/>
</dbReference>
<organism evidence="2">
    <name type="scientific">Thiolapillus brandeum</name>
    <dbReference type="NCBI Taxonomy" id="1076588"/>
    <lineage>
        <taxon>Bacteria</taxon>
        <taxon>Pseudomonadati</taxon>
        <taxon>Pseudomonadota</taxon>
        <taxon>Gammaproteobacteria</taxon>
        <taxon>Chromatiales</taxon>
        <taxon>Sedimenticolaceae</taxon>
        <taxon>Thiolapillus</taxon>
    </lineage>
</organism>
<sequence>MTDIANQNILLGVTGGIAAYKSVELARLLLKAGAAVRVVMTEAATRFVSPLTFQAITGEPVRTGLFDE</sequence>
<dbReference type="GO" id="GO:0003824">
    <property type="term" value="F:catalytic activity"/>
    <property type="evidence" value="ECO:0007669"/>
    <property type="project" value="InterPro"/>
</dbReference>
<dbReference type="Pfam" id="PF02441">
    <property type="entry name" value="Flavoprotein"/>
    <property type="match status" value="1"/>
</dbReference>
<accession>A0A831JWE4</accession>
<dbReference type="InterPro" id="IPR003382">
    <property type="entry name" value="Flavoprotein"/>
</dbReference>
<evidence type="ECO:0000259" key="1">
    <source>
        <dbReference type="Pfam" id="PF02441"/>
    </source>
</evidence>
<dbReference type="Proteomes" id="UP000885822">
    <property type="component" value="Unassembled WGS sequence"/>
</dbReference>
<dbReference type="AlphaFoldDB" id="A0A831JWE4"/>
<gene>
    <name evidence="2" type="ORF">ENG92_00970</name>
</gene>
<comment type="caution">
    <text evidence="2">The sequence shown here is derived from an EMBL/GenBank/DDBJ whole genome shotgun (WGS) entry which is preliminary data.</text>
</comment>
<dbReference type="Gene3D" id="3.40.50.1950">
    <property type="entry name" value="Flavin prenyltransferase-like"/>
    <property type="match status" value="1"/>
</dbReference>